<dbReference type="eggNOG" id="ENOG502SS81">
    <property type="taxonomic scope" value="Eukaryota"/>
</dbReference>
<evidence type="ECO:0000313" key="6">
    <source>
        <dbReference type="EMBL" id="EGP84703.1"/>
    </source>
</evidence>
<keyword evidence="1" id="KW-0962">Peroxisome biogenesis</keyword>
<dbReference type="GeneID" id="13402524"/>
<dbReference type="OrthoDB" id="3636394at2759"/>
<keyword evidence="2 5" id="KW-0472">Membrane</keyword>
<evidence type="ECO:0000256" key="2">
    <source>
        <dbReference type="ARBA" id="ARBA00023136"/>
    </source>
</evidence>
<dbReference type="Pfam" id="PF05648">
    <property type="entry name" value="PEX11"/>
    <property type="match status" value="1"/>
</dbReference>
<feature type="transmembrane region" description="Helical" evidence="5">
    <location>
        <begin position="217"/>
        <end position="238"/>
    </location>
</feature>
<dbReference type="InParanoid" id="F9XK08"/>
<evidence type="ECO:0000256" key="3">
    <source>
        <dbReference type="ARBA" id="ARBA00023140"/>
    </source>
</evidence>
<evidence type="ECO:0000313" key="7">
    <source>
        <dbReference type="Proteomes" id="UP000008062"/>
    </source>
</evidence>
<dbReference type="PANTHER" id="PTHR12652">
    <property type="entry name" value="PEROXISOMAL BIOGENESIS FACTOR 11"/>
    <property type="match status" value="1"/>
</dbReference>
<dbReference type="PANTHER" id="PTHR12652:SF23">
    <property type="entry name" value="MICROBODY (PEROXISOME) PROLIFERATION PROTEIN PEROXIN 11B (EUROFUNG)"/>
    <property type="match status" value="1"/>
</dbReference>
<feature type="transmembrane region" description="Helical" evidence="5">
    <location>
        <begin position="143"/>
        <end position="164"/>
    </location>
</feature>
<dbReference type="OMA" id="MFFTTFT"/>
<proteinExistence type="predicted"/>
<feature type="transmembrane region" description="Helical" evidence="5">
    <location>
        <begin position="109"/>
        <end position="131"/>
    </location>
</feature>
<dbReference type="AlphaFoldDB" id="F9XK08"/>
<dbReference type="InterPro" id="IPR008733">
    <property type="entry name" value="PEX11"/>
</dbReference>
<keyword evidence="7" id="KW-1185">Reference proteome</keyword>
<dbReference type="Proteomes" id="UP000008062">
    <property type="component" value="Chromosome 9"/>
</dbReference>
<evidence type="ECO:0000256" key="1">
    <source>
        <dbReference type="ARBA" id="ARBA00022593"/>
    </source>
</evidence>
<keyword evidence="3" id="KW-0576">Peroxisome</keyword>
<gene>
    <name evidence="6" type="ORF">MYCGRDRAFT_62362</name>
</gene>
<dbReference type="EMBL" id="CM001204">
    <property type="protein sequence ID" value="EGP84703.1"/>
    <property type="molecule type" value="Genomic_DNA"/>
</dbReference>
<comment type="subcellular location">
    <subcellularLocation>
        <location evidence="4">Peroxisome membrane</location>
    </subcellularLocation>
</comment>
<dbReference type="GO" id="GO:0016559">
    <property type="term" value="P:peroxisome fission"/>
    <property type="evidence" value="ECO:0007669"/>
    <property type="project" value="InterPro"/>
</dbReference>
<name>F9XK08_ZYMTI</name>
<dbReference type="RefSeq" id="XP_003849727.1">
    <property type="nucleotide sequence ID" value="XM_003849679.1"/>
</dbReference>
<protein>
    <submittedName>
        <fullName evidence="6">Uncharacterized protein</fullName>
    </submittedName>
</protein>
<dbReference type="KEGG" id="ztr:MYCGRDRAFT_62362"/>
<accession>F9XK08</accession>
<sequence>MLASLAAYTSDAAGLEKCLRFLQAICTIALGLLHPFHSHVEGLRRAKGHFALGRRYFRLLKWYPCSVAARKCIEGNNHQSLSGKGKPSARETSSMSIPTLLDTTKWTLLALYFFLEMWTFTNAMGVTTFTWGTRVQLEANKCWFYAICASIALSLYSLLFPAAISNIAPSKATDSAARTSPPSSQSNRASHWSLMTGLLTDACDLLIPGSAIGWTPASGLVVGTSMAISTLLSGRVIWVKVQQERSS</sequence>
<evidence type="ECO:0000256" key="5">
    <source>
        <dbReference type="SAM" id="Phobius"/>
    </source>
</evidence>
<reference evidence="6 7" key="1">
    <citation type="journal article" date="2011" name="PLoS Genet.">
        <title>Finished genome of the fungal wheat pathogen Mycosphaerella graminicola reveals dispensome structure, chromosome plasticity, and stealth pathogenesis.</title>
        <authorList>
            <person name="Goodwin S.B."/>
            <person name="Ben M'barek S."/>
            <person name="Dhillon B."/>
            <person name="Wittenberg A.H.J."/>
            <person name="Crane C.F."/>
            <person name="Hane J.K."/>
            <person name="Foster A.J."/>
            <person name="Van der Lee T.A.J."/>
            <person name="Grimwood J."/>
            <person name="Aerts A."/>
            <person name="Antoniw J."/>
            <person name="Bailey A."/>
            <person name="Bluhm B."/>
            <person name="Bowler J."/>
            <person name="Bristow J."/>
            <person name="van der Burgt A."/>
            <person name="Canto-Canche B."/>
            <person name="Churchill A.C.L."/>
            <person name="Conde-Ferraez L."/>
            <person name="Cools H.J."/>
            <person name="Coutinho P.M."/>
            <person name="Csukai M."/>
            <person name="Dehal P."/>
            <person name="De Wit P."/>
            <person name="Donzelli B."/>
            <person name="van de Geest H.C."/>
            <person name="van Ham R.C.H.J."/>
            <person name="Hammond-Kosack K.E."/>
            <person name="Henrissat B."/>
            <person name="Kilian A."/>
            <person name="Kobayashi A.K."/>
            <person name="Koopmann E."/>
            <person name="Kourmpetis Y."/>
            <person name="Kuzniar A."/>
            <person name="Lindquist E."/>
            <person name="Lombard V."/>
            <person name="Maliepaard C."/>
            <person name="Martins N."/>
            <person name="Mehrabi R."/>
            <person name="Nap J.P.H."/>
            <person name="Ponomarenko A."/>
            <person name="Rudd J.J."/>
            <person name="Salamov A."/>
            <person name="Schmutz J."/>
            <person name="Schouten H.J."/>
            <person name="Shapiro H."/>
            <person name="Stergiopoulos I."/>
            <person name="Torriani S.F.F."/>
            <person name="Tu H."/>
            <person name="de Vries R.P."/>
            <person name="Waalwijk C."/>
            <person name="Ware S.B."/>
            <person name="Wiebenga A."/>
            <person name="Zwiers L.-H."/>
            <person name="Oliver R.P."/>
            <person name="Grigoriev I.V."/>
            <person name="Kema G.H.J."/>
        </authorList>
    </citation>
    <scope>NUCLEOTIDE SEQUENCE [LARGE SCALE GENOMIC DNA]</scope>
    <source>
        <strain evidence="7">CBS 115943 / IPO323</strain>
    </source>
</reference>
<organism evidence="6 7">
    <name type="scientific">Zymoseptoria tritici (strain CBS 115943 / IPO323)</name>
    <name type="common">Speckled leaf blotch fungus</name>
    <name type="synonym">Septoria tritici</name>
    <dbReference type="NCBI Taxonomy" id="336722"/>
    <lineage>
        <taxon>Eukaryota</taxon>
        <taxon>Fungi</taxon>
        <taxon>Dikarya</taxon>
        <taxon>Ascomycota</taxon>
        <taxon>Pezizomycotina</taxon>
        <taxon>Dothideomycetes</taxon>
        <taxon>Dothideomycetidae</taxon>
        <taxon>Mycosphaerellales</taxon>
        <taxon>Mycosphaerellaceae</taxon>
        <taxon>Zymoseptoria</taxon>
    </lineage>
</organism>
<dbReference type="GO" id="GO:0005778">
    <property type="term" value="C:peroxisomal membrane"/>
    <property type="evidence" value="ECO:0007669"/>
    <property type="project" value="UniProtKB-SubCell"/>
</dbReference>
<keyword evidence="5" id="KW-1133">Transmembrane helix</keyword>
<keyword evidence="5" id="KW-0812">Transmembrane</keyword>
<dbReference type="HOGENOM" id="CLU_049216_1_1_1"/>
<evidence type="ECO:0000256" key="4">
    <source>
        <dbReference type="ARBA" id="ARBA00046271"/>
    </source>
</evidence>